<dbReference type="EMBL" id="BAAATR010000033">
    <property type="protein sequence ID" value="GAA2266515.1"/>
    <property type="molecule type" value="Genomic_DNA"/>
</dbReference>
<name>A0ABP5RMU1_9ACTN</name>
<organism evidence="2 3">
    <name type="scientific">Kitasatospora cystarginea</name>
    <dbReference type="NCBI Taxonomy" id="58350"/>
    <lineage>
        <taxon>Bacteria</taxon>
        <taxon>Bacillati</taxon>
        <taxon>Actinomycetota</taxon>
        <taxon>Actinomycetes</taxon>
        <taxon>Kitasatosporales</taxon>
        <taxon>Streptomycetaceae</taxon>
        <taxon>Kitasatospora</taxon>
    </lineage>
</organism>
<feature type="region of interest" description="Disordered" evidence="1">
    <location>
        <begin position="178"/>
        <end position="251"/>
    </location>
</feature>
<comment type="caution">
    <text evidence="2">The sequence shown here is derived from an EMBL/GenBank/DDBJ whole genome shotgun (WGS) entry which is preliminary data.</text>
</comment>
<protein>
    <recommendedName>
        <fullName evidence="4">Thioesterase</fullName>
    </recommendedName>
</protein>
<dbReference type="Proteomes" id="UP001500305">
    <property type="component" value="Unassembled WGS sequence"/>
</dbReference>
<dbReference type="CDD" id="cd00586">
    <property type="entry name" value="4HBT"/>
    <property type="match status" value="1"/>
</dbReference>
<dbReference type="InterPro" id="IPR050563">
    <property type="entry name" value="4-hydroxybenzoyl-CoA_TE"/>
</dbReference>
<sequence length="251" mass="27963">MSAGYPDTNAHVLHCPTRWGDVDENGHINNARLVSYIQEGIHDLFNHHAKAARESLFPAGFLIARHEIDYLEQLHHRPEPLEVRLTVERLGRSSAHVRVDVCRDPHIYMTARTVVVARDRASGRSRRLTHAERRFLSAYLPTADQVAADSLDTAPQAAGIVPQRSQSQLDVRELETTAVGATGDSAERPRCSMLAGPHGEREVEHGQQRSWARDRDYRRIGGHTPSSWGRSLPTAPSARADRPLSPSTPHP</sequence>
<accession>A0ABP5RMU1</accession>
<evidence type="ECO:0000256" key="1">
    <source>
        <dbReference type="SAM" id="MobiDB-lite"/>
    </source>
</evidence>
<feature type="compositionally biased region" description="Basic and acidic residues" evidence="1">
    <location>
        <begin position="198"/>
        <end position="219"/>
    </location>
</feature>
<evidence type="ECO:0008006" key="4">
    <source>
        <dbReference type="Google" id="ProtNLM"/>
    </source>
</evidence>
<proteinExistence type="predicted"/>
<dbReference type="Pfam" id="PF13279">
    <property type="entry name" value="4HBT_2"/>
    <property type="match status" value="1"/>
</dbReference>
<reference evidence="3" key="1">
    <citation type="journal article" date="2019" name="Int. J. Syst. Evol. Microbiol.">
        <title>The Global Catalogue of Microorganisms (GCM) 10K type strain sequencing project: providing services to taxonomists for standard genome sequencing and annotation.</title>
        <authorList>
            <consortium name="The Broad Institute Genomics Platform"/>
            <consortium name="The Broad Institute Genome Sequencing Center for Infectious Disease"/>
            <person name="Wu L."/>
            <person name="Ma J."/>
        </authorList>
    </citation>
    <scope>NUCLEOTIDE SEQUENCE [LARGE SCALE GENOMIC DNA]</scope>
    <source>
        <strain evidence="3">JCM 7356</strain>
    </source>
</reference>
<evidence type="ECO:0000313" key="3">
    <source>
        <dbReference type="Proteomes" id="UP001500305"/>
    </source>
</evidence>
<dbReference type="Gene3D" id="3.10.129.10">
    <property type="entry name" value="Hotdog Thioesterase"/>
    <property type="match status" value="1"/>
</dbReference>
<dbReference type="PANTHER" id="PTHR31793">
    <property type="entry name" value="4-HYDROXYBENZOYL-COA THIOESTERASE FAMILY MEMBER"/>
    <property type="match status" value="1"/>
</dbReference>
<dbReference type="RefSeq" id="WP_344639601.1">
    <property type="nucleotide sequence ID" value="NZ_BAAATR010000033.1"/>
</dbReference>
<dbReference type="SUPFAM" id="SSF54637">
    <property type="entry name" value="Thioesterase/thiol ester dehydrase-isomerase"/>
    <property type="match status" value="1"/>
</dbReference>
<evidence type="ECO:0000313" key="2">
    <source>
        <dbReference type="EMBL" id="GAA2266515.1"/>
    </source>
</evidence>
<dbReference type="InterPro" id="IPR029069">
    <property type="entry name" value="HotDog_dom_sf"/>
</dbReference>
<keyword evidence="3" id="KW-1185">Reference proteome</keyword>
<gene>
    <name evidence="2" type="ORF">GCM10010430_59430</name>
</gene>
<dbReference type="PANTHER" id="PTHR31793:SF24">
    <property type="entry name" value="LONG-CHAIN ACYL-COA THIOESTERASE FADM"/>
    <property type="match status" value="1"/>
</dbReference>